<proteinExistence type="predicted"/>
<feature type="region of interest" description="Disordered" evidence="1">
    <location>
        <begin position="130"/>
        <end position="149"/>
    </location>
</feature>
<evidence type="ECO:0000256" key="1">
    <source>
        <dbReference type="SAM" id="MobiDB-lite"/>
    </source>
</evidence>
<protein>
    <submittedName>
        <fullName evidence="2">Uncharacterized protein</fullName>
    </submittedName>
</protein>
<name>A0A1W0WZQ2_HYPEX</name>
<organism evidence="2 3">
    <name type="scientific">Hypsibius exemplaris</name>
    <name type="common">Freshwater tardigrade</name>
    <dbReference type="NCBI Taxonomy" id="2072580"/>
    <lineage>
        <taxon>Eukaryota</taxon>
        <taxon>Metazoa</taxon>
        <taxon>Ecdysozoa</taxon>
        <taxon>Tardigrada</taxon>
        <taxon>Eutardigrada</taxon>
        <taxon>Parachela</taxon>
        <taxon>Hypsibioidea</taxon>
        <taxon>Hypsibiidae</taxon>
        <taxon>Hypsibius</taxon>
    </lineage>
</organism>
<reference evidence="3" key="1">
    <citation type="submission" date="2017-01" db="EMBL/GenBank/DDBJ databases">
        <title>Comparative genomics of anhydrobiosis in the tardigrade Hypsibius dujardini.</title>
        <authorList>
            <person name="Yoshida Y."/>
            <person name="Koutsovoulos G."/>
            <person name="Laetsch D."/>
            <person name="Stevens L."/>
            <person name="Kumar S."/>
            <person name="Horikawa D."/>
            <person name="Ishino K."/>
            <person name="Komine S."/>
            <person name="Tomita M."/>
            <person name="Blaxter M."/>
            <person name="Arakawa K."/>
        </authorList>
    </citation>
    <scope>NUCLEOTIDE SEQUENCE [LARGE SCALE GENOMIC DNA]</scope>
    <source>
        <strain evidence="3">Z151</strain>
    </source>
</reference>
<feature type="region of interest" description="Disordered" evidence="1">
    <location>
        <begin position="26"/>
        <end position="47"/>
    </location>
</feature>
<feature type="compositionally biased region" description="Basic and acidic residues" evidence="1">
    <location>
        <begin position="26"/>
        <end position="43"/>
    </location>
</feature>
<dbReference type="AlphaFoldDB" id="A0A1W0WZQ2"/>
<feature type="compositionally biased region" description="Acidic residues" evidence="1">
    <location>
        <begin position="133"/>
        <end position="149"/>
    </location>
</feature>
<sequence length="149" mass="17315">MSDQASTSSRSPTAIQKLLDKERSRVAAKAKKEEKEKEADAKDLAASQKAFDDAQKKRFPIDFIYIQRRHLEYNFLDHPVKSFKKLETIENKELGSVRFVIESTDFQYDFATETINITSWGGFNNDDMKYDEELSEEEEVEDNVDDNMD</sequence>
<accession>A0A1W0WZQ2</accession>
<evidence type="ECO:0000313" key="3">
    <source>
        <dbReference type="Proteomes" id="UP000192578"/>
    </source>
</evidence>
<dbReference type="EMBL" id="MTYJ01000028">
    <property type="protein sequence ID" value="OQV20694.1"/>
    <property type="molecule type" value="Genomic_DNA"/>
</dbReference>
<gene>
    <name evidence="2" type="ORF">BV898_05277</name>
</gene>
<keyword evidence="3" id="KW-1185">Reference proteome</keyword>
<evidence type="ECO:0000313" key="2">
    <source>
        <dbReference type="EMBL" id="OQV20694.1"/>
    </source>
</evidence>
<comment type="caution">
    <text evidence="2">The sequence shown here is derived from an EMBL/GenBank/DDBJ whole genome shotgun (WGS) entry which is preliminary data.</text>
</comment>
<dbReference type="Proteomes" id="UP000192578">
    <property type="component" value="Unassembled WGS sequence"/>
</dbReference>